<keyword evidence="1" id="KW-0812">Transmembrane</keyword>
<dbReference type="RefSeq" id="WP_013195166.1">
    <property type="nucleotide sequence ID" value="NC_014253.1"/>
</dbReference>
<keyword evidence="1" id="KW-1133">Transmembrane helix</keyword>
<evidence type="ECO:0000313" key="2">
    <source>
        <dbReference type="EMBL" id="ADI74601.1"/>
    </source>
</evidence>
<keyword evidence="1" id="KW-0472">Membrane</keyword>
<organism evidence="2 3">
    <name type="scientific">Methanohalobium evestigatum (strain ATCC BAA-1072 / DSM 3721 / NBRC 107634 / OCM 161 / Z-7303)</name>
    <dbReference type="NCBI Taxonomy" id="644295"/>
    <lineage>
        <taxon>Archaea</taxon>
        <taxon>Methanobacteriati</taxon>
        <taxon>Methanobacteriota</taxon>
        <taxon>Stenosarchaea group</taxon>
        <taxon>Methanomicrobia</taxon>
        <taxon>Methanosarcinales</taxon>
        <taxon>Methanosarcinaceae</taxon>
        <taxon>Methanohalobium</taxon>
    </lineage>
</organism>
<dbReference type="OrthoDB" id="56770at2157"/>
<accession>D7EB84</accession>
<dbReference type="PANTHER" id="PTHR35902">
    <property type="entry name" value="S-LAYER DOMAIN-LIKE PROTEIN-RELATED"/>
    <property type="match status" value="1"/>
</dbReference>
<dbReference type="STRING" id="644295.Metev_1764"/>
<dbReference type="PANTHER" id="PTHR35902:SF3">
    <property type="entry name" value="NPCBM-ASSOCIATED, NEW3 DOMAIN OF ALPHA-GALACTOSIDASE"/>
    <property type="match status" value="1"/>
</dbReference>
<dbReference type="EMBL" id="CP002069">
    <property type="protein sequence ID" value="ADI74601.1"/>
    <property type="molecule type" value="Genomic_DNA"/>
</dbReference>
<evidence type="ECO:0008006" key="4">
    <source>
        <dbReference type="Google" id="ProtNLM"/>
    </source>
</evidence>
<name>D7EB84_METEZ</name>
<sequence>MNIDDKDHRSIRIFFNAVIIFVILSLLFTCLLTPTVQSKEFLPPNHHYSVNYYESFGKPDLYASVLGDPEFERGETAQIEINLANKGILYGFKSVTNVDADDKTEAELAQKEFEYEKQRTVALGIKTNLTSTTQYIDVDSESSGQIIDKLAPGDILKKPLRFTIDISDNTPAGEYILKLPLTYEYQNEVRMTRGEQVNLGIRDLDHTTHYKTVDNTIDIPITIKESADFQITNINGNLSPGSSGDIEVTYKNTGEKTANDAIARIVAMRPLSMQDSEVNLGDLNPDESKTANFKISASSDAVKKSYVLNSEIRYYDDNGDVSFSDNLETSVNVEPDEGGLSFNILIIMVIFALVTYLIVDTVRTRNRKD</sequence>
<evidence type="ECO:0000313" key="3">
    <source>
        <dbReference type="Proteomes" id="UP000000391"/>
    </source>
</evidence>
<dbReference type="AlphaFoldDB" id="D7EB84"/>
<gene>
    <name evidence="2" type="ordered locus">Metev_1764</name>
</gene>
<feature type="transmembrane region" description="Helical" evidence="1">
    <location>
        <begin position="12"/>
        <end position="34"/>
    </location>
</feature>
<reference evidence="2 3" key="1">
    <citation type="submission" date="2010-06" db="EMBL/GenBank/DDBJ databases">
        <title>Complete sequence chromosome of Methanohalobium evestigatum Z-7303.</title>
        <authorList>
            <consortium name="US DOE Joint Genome Institute"/>
            <person name="Lucas S."/>
            <person name="Copeland A."/>
            <person name="Lapidus A."/>
            <person name="Cheng J.-F."/>
            <person name="Bruce D."/>
            <person name="Goodwin L."/>
            <person name="Pitluck S."/>
            <person name="Saunders E."/>
            <person name="Detter J.C."/>
            <person name="Han C."/>
            <person name="Tapia R."/>
            <person name="Land M."/>
            <person name="Hauser L."/>
            <person name="Kyrpides N."/>
            <person name="Mikhailova N."/>
            <person name="Sieprawska-Lupa M."/>
            <person name="Whitman W.B."/>
            <person name="Anderson I."/>
            <person name="Woyke T."/>
        </authorList>
    </citation>
    <scope>NUCLEOTIDE SEQUENCE [LARGE SCALE GENOMIC DNA]</scope>
    <source>
        <strain evidence="3">ATCC BAA-1072 / DSM 3721 / NBRC 107634 / OCM 161 / Z-7303</strain>
    </source>
</reference>
<protein>
    <recommendedName>
        <fullName evidence="4">S-layer-like domain-containing protein</fullName>
    </recommendedName>
</protein>
<evidence type="ECO:0000256" key="1">
    <source>
        <dbReference type="SAM" id="Phobius"/>
    </source>
</evidence>
<dbReference type="HOGENOM" id="CLU_028008_0_0_2"/>
<dbReference type="GeneID" id="9347417"/>
<feature type="transmembrane region" description="Helical" evidence="1">
    <location>
        <begin position="340"/>
        <end position="359"/>
    </location>
</feature>
<dbReference type="Proteomes" id="UP000000391">
    <property type="component" value="Chromosome"/>
</dbReference>
<keyword evidence="3" id="KW-1185">Reference proteome</keyword>
<proteinExistence type="predicted"/>
<dbReference type="KEGG" id="mev:Metev_1764"/>